<feature type="region of interest" description="Disordered" evidence="8">
    <location>
        <begin position="89"/>
        <end position="135"/>
    </location>
</feature>
<dbReference type="InterPro" id="IPR016187">
    <property type="entry name" value="CTDL_fold"/>
</dbReference>
<dbReference type="PANTHER" id="PTHR22804">
    <property type="entry name" value="AGGRECAN/VERSICAN PROTEOGLYCAN"/>
    <property type="match status" value="1"/>
</dbReference>
<name>A0A7J7U1P2_RHIFE</name>
<evidence type="ECO:0000256" key="6">
    <source>
        <dbReference type="ARBA" id="ARBA00023180"/>
    </source>
</evidence>
<feature type="compositionally biased region" description="Basic and acidic residues" evidence="8">
    <location>
        <begin position="123"/>
        <end position="135"/>
    </location>
</feature>
<feature type="disulfide bond" evidence="7">
    <location>
        <begin position="58"/>
        <end position="85"/>
    </location>
</feature>
<gene>
    <name evidence="10" type="ORF">mRhiFer1_011623</name>
</gene>
<evidence type="ECO:0000313" key="10">
    <source>
        <dbReference type="EMBL" id="KAF6306731.1"/>
    </source>
</evidence>
<dbReference type="AlphaFoldDB" id="A0A7J7U1P2"/>
<dbReference type="GO" id="GO:0045202">
    <property type="term" value="C:synapse"/>
    <property type="evidence" value="ECO:0007669"/>
    <property type="project" value="TreeGrafter"/>
</dbReference>
<keyword evidence="7" id="KW-0768">Sushi</keyword>
<evidence type="ECO:0000313" key="11">
    <source>
        <dbReference type="Proteomes" id="UP000585614"/>
    </source>
</evidence>
<dbReference type="Pfam" id="PF00084">
    <property type="entry name" value="Sushi"/>
    <property type="match status" value="1"/>
</dbReference>
<feature type="disulfide bond" evidence="7">
    <location>
        <begin position="29"/>
        <end position="72"/>
    </location>
</feature>
<comment type="subcellular location">
    <subcellularLocation>
        <location evidence="1">Secreted</location>
    </subcellularLocation>
</comment>
<evidence type="ECO:0000256" key="5">
    <source>
        <dbReference type="ARBA" id="ARBA00023157"/>
    </source>
</evidence>
<dbReference type="InterPro" id="IPR035976">
    <property type="entry name" value="Sushi/SCR/CCP_sf"/>
</dbReference>
<protein>
    <submittedName>
        <fullName evidence="10">Neurocan</fullName>
    </submittedName>
</protein>
<evidence type="ECO:0000256" key="7">
    <source>
        <dbReference type="PROSITE-ProRule" id="PRU00302"/>
    </source>
</evidence>
<evidence type="ECO:0000256" key="3">
    <source>
        <dbReference type="ARBA" id="ARBA00022729"/>
    </source>
</evidence>
<evidence type="ECO:0000256" key="2">
    <source>
        <dbReference type="ARBA" id="ARBA00022525"/>
    </source>
</evidence>
<dbReference type="InterPro" id="IPR050691">
    <property type="entry name" value="Hyaluronan_bind_Proteoglycan"/>
</dbReference>
<keyword evidence="5 7" id="KW-1015">Disulfide bond</keyword>
<evidence type="ECO:0000259" key="9">
    <source>
        <dbReference type="PROSITE" id="PS50923"/>
    </source>
</evidence>
<evidence type="ECO:0000256" key="1">
    <source>
        <dbReference type="ARBA" id="ARBA00004613"/>
    </source>
</evidence>
<dbReference type="GO" id="GO:0010001">
    <property type="term" value="P:glial cell differentiation"/>
    <property type="evidence" value="ECO:0007669"/>
    <property type="project" value="TreeGrafter"/>
</dbReference>
<keyword evidence="2" id="KW-0964">Secreted</keyword>
<dbReference type="FunFam" id="2.10.70.10:FF:000003">
    <property type="entry name" value="Versican core protein"/>
    <property type="match status" value="1"/>
</dbReference>
<keyword evidence="6" id="KW-0325">Glycoprotein</keyword>
<dbReference type="GO" id="GO:0002052">
    <property type="term" value="P:positive regulation of neuroblast proliferation"/>
    <property type="evidence" value="ECO:0007669"/>
    <property type="project" value="TreeGrafter"/>
</dbReference>
<dbReference type="GO" id="GO:0007417">
    <property type="term" value="P:central nervous system development"/>
    <property type="evidence" value="ECO:0007669"/>
    <property type="project" value="TreeGrafter"/>
</dbReference>
<reference evidence="10 11" key="1">
    <citation type="journal article" date="2020" name="Nature">
        <title>Six reference-quality genomes reveal evolution of bat adaptations.</title>
        <authorList>
            <person name="Jebb D."/>
            <person name="Huang Z."/>
            <person name="Pippel M."/>
            <person name="Hughes G.M."/>
            <person name="Lavrichenko K."/>
            <person name="Devanna P."/>
            <person name="Winkler S."/>
            <person name="Jermiin L.S."/>
            <person name="Skirmuntt E.C."/>
            <person name="Katzourakis A."/>
            <person name="Burkitt-Gray L."/>
            <person name="Ray D.A."/>
            <person name="Sullivan K.A.M."/>
            <person name="Roscito J.G."/>
            <person name="Kirilenko B.M."/>
            <person name="Davalos L.M."/>
            <person name="Corthals A.P."/>
            <person name="Power M.L."/>
            <person name="Jones G."/>
            <person name="Ransome R.D."/>
            <person name="Dechmann D.K.N."/>
            <person name="Locatelli A.G."/>
            <person name="Puechmaille S.J."/>
            <person name="Fedrigo O."/>
            <person name="Jarvis E.D."/>
            <person name="Hiller M."/>
            <person name="Vernes S.C."/>
            <person name="Myers E.W."/>
            <person name="Teeling E.C."/>
        </authorList>
    </citation>
    <scope>NUCLEOTIDE SEQUENCE [LARGE SCALE GENOMIC DNA]</scope>
    <source>
        <strain evidence="10">MRhiFer1</strain>
        <tissue evidence="10">Lung</tissue>
    </source>
</reference>
<dbReference type="SMART" id="SM00032">
    <property type="entry name" value="CCP"/>
    <property type="match status" value="1"/>
</dbReference>
<keyword evidence="3" id="KW-0732">Signal</keyword>
<feature type="domain" description="Sushi" evidence="9">
    <location>
        <begin position="27"/>
        <end position="87"/>
    </location>
</feature>
<dbReference type="CDD" id="cd00033">
    <property type="entry name" value="CCP"/>
    <property type="match status" value="1"/>
</dbReference>
<dbReference type="GO" id="GO:0001501">
    <property type="term" value="P:skeletal system development"/>
    <property type="evidence" value="ECO:0007669"/>
    <property type="project" value="TreeGrafter"/>
</dbReference>
<dbReference type="PROSITE" id="PS50923">
    <property type="entry name" value="SUSHI"/>
    <property type="match status" value="1"/>
</dbReference>
<feature type="compositionally biased region" description="Basic residues" evidence="8">
    <location>
        <begin position="89"/>
        <end position="122"/>
    </location>
</feature>
<evidence type="ECO:0000256" key="4">
    <source>
        <dbReference type="ARBA" id="ARBA00022737"/>
    </source>
</evidence>
<organism evidence="10 11">
    <name type="scientific">Rhinolophus ferrumequinum</name>
    <name type="common">Greater horseshoe bat</name>
    <dbReference type="NCBI Taxonomy" id="59479"/>
    <lineage>
        <taxon>Eukaryota</taxon>
        <taxon>Metazoa</taxon>
        <taxon>Chordata</taxon>
        <taxon>Craniata</taxon>
        <taxon>Vertebrata</taxon>
        <taxon>Euteleostomi</taxon>
        <taxon>Mammalia</taxon>
        <taxon>Eutheria</taxon>
        <taxon>Laurasiatheria</taxon>
        <taxon>Chiroptera</taxon>
        <taxon>Yinpterochiroptera</taxon>
        <taxon>Rhinolophoidea</taxon>
        <taxon>Rhinolophidae</taxon>
        <taxon>Rhinolophinae</taxon>
        <taxon>Rhinolophus</taxon>
    </lineage>
</organism>
<keyword evidence="4" id="KW-0677">Repeat</keyword>
<sequence>MVAHESGRWNDVPCNYNLPYVCKKGTVLCGPPPAVENASPIGAHKAKYNVHATVRYQCDEGFAQHHVAIIRCQSNGKWDRPQIVCTKPRRSHRMRRHHHHHQHHHQRRHHKSRKERRKHKKHPAEDWEKEEGNFC</sequence>
<dbReference type="Gene3D" id="2.10.70.10">
    <property type="entry name" value="Complement Module, domain 1"/>
    <property type="match status" value="1"/>
</dbReference>
<dbReference type="SUPFAM" id="SSF57535">
    <property type="entry name" value="Complement control module/SCR domain"/>
    <property type="match status" value="1"/>
</dbReference>
<dbReference type="GO" id="GO:0072534">
    <property type="term" value="C:perineuronal net"/>
    <property type="evidence" value="ECO:0007669"/>
    <property type="project" value="TreeGrafter"/>
</dbReference>
<dbReference type="PANTHER" id="PTHR22804:SF24">
    <property type="entry name" value="NEUROCAN CORE PROTEIN"/>
    <property type="match status" value="1"/>
</dbReference>
<accession>A0A7J7U1P2</accession>
<dbReference type="EMBL" id="JACAGC010000017">
    <property type="protein sequence ID" value="KAF6306731.1"/>
    <property type="molecule type" value="Genomic_DNA"/>
</dbReference>
<proteinExistence type="predicted"/>
<dbReference type="Proteomes" id="UP000585614">
    <property type="component" value="Unassembled WGS sequence"/>
</dbReference>
<evidence type="ECO:0000256" key="8">
    <source>
        <dbReference type="SAM" id="MobiDB-lite"/>
    </source>
</evidence>
<dbReference type="SUPFAM" id="SSF56436">
    <property type="entry name" value="C-type lectin-like"/>
    <property type="match status" value="1"/>
</dbReference>
<comment type="caution">
    <text evidence="10">The sequence shown here is derived from an EMBL/GenBank/DDBJ whole genome shotgun (WGS) entry which is preliminary data.</text>
</comment>
<dbReference type="InterPro" id="IPR000436">
    <property type="entry name" value="Sushi_SCR_CCP_dom"/>
</dbReference>
<dbReference type="GO" id="GO:0005615">
    <property type="term" value="C:extracellular space"/>
    <property type="evidence" value="ECO:0007669"/>
    <property type="project" value="TreeGrafter"/>
</dbReference>